<accession>A0A7W6G853</accession>
<dbReference type="Pfam" id="PF07519">
    <property type="entry name" value="Tannase"/>
    <property type="match status" value="1"/>
</dbReference>
<reference evidence="9 10" key="1">
    <citation type="submission" date="2020-08" db="EMBL/GenBank/DDBJ databases">
        <title>Genomic Encyclopedia of Type Strains, Phase IV (KMG-IV): sequencing the most valuable type-strain genomes for metagenomic binning, comparative biology and taxonomic classification.</title>
        <authorList>
            <person name="Goeker M."/>
        </authorList>
    </citation>
    <scope>NUCLEOTIDE SEQUENCE [LARGE SCALE GENOMIC DNA]</scope>
    <source>
        <strain evidence="9 10">DSM 27057</strain>
    </source>
</reference>
<evidence type="ECO:0000256" key="4">
    <source>
        <dbReference type="ARBA" id="ARBA00022729"/>
    </source>
</evidence>
<comment type="caution">
    <text evidence="9">The sequence shown here is derived from an EMBL/GenBank/DDBJ whole genome shotgun (WGS) entry which is preliminary data.</text>
</comment>
<keyword evidence="10" id="KW-1185">Reference proteome</keyword>
<evidence type="ECO:0000256" key="1">
    <source>
        <dbReference type="ARBA" id="ARBA00006249"/>
    </source>
</evidence>
<keyword evidence="4 8" id="KW-0732">Signal</keyword>
<dbReference type="InterPro" id="IPR011118">
    <property type="entry name" value="Tannase/feruloyl_esterase"/>
</dbReference>
<dbReference type="Proteomes" id="UP000548867">
    <property type="component" value="Unassembled WGS sequence"/>
</dbReference>
<keyword evidence="6" id="KW-0106">Calcium</keyword>
<feature type="chain" id="PRO_5031081560" evidence="8">
    <location>
        <begin position="26"/>
        <end position="570"/>
    </location>
</feature>
<evidence type="ECO:0000256" key="8">
    <source>
        <dbReference type="SAM" id="SignalP"/>
    </source>
</evidence>
<evidence type="ECO:0000313" key="9">
    <source>
        <dbReference type="EMBL" id="MBB3955662.1"/>
    </source>
</evidence>
<dbReference type="EC" id="3.1.1.73" evidence="9"/>
<dbReference type="Gene3D" id="3.40.50.1820">
    <property type="entry name" value="alpha/beta hydrolase"/>
    <property type="match status" value="1"/>
</dbReference>
<keyword evidence="7" id="KW-1015">Disulfide bond</keyword>
<comment type="similarity">
    <text evidence="1">Belongs to the tannase family.</text>
</comment>
<feature type="signal peptide" evidence="8">
    <location>
        <begin position="1"/>
        <end position="25"/>
    </location>
</feature>
<evidence type="ECO:0000256" key="5">
    <source>
        <dbReference type="ARBA" id="ARBA00022801"/>
    </source>
</evidence>
<dbReference type="AlphaFoldDB" id="A0A7W6G853"/>
<evidence type="ECO:0000256" key="2">
    <source>
        <dbReference type="ARBA" id="ARBA00022487"/>
    </source>
</evidence>
<dbReference type="SUPFAM" id="SSF53474">
    <property type="entry name" value="alpha/beta-Hydrolases"/>
    <property type="match status" value="1"/>
</dbReference>
<evidence type="ECO:0000256" key="7">
    <source>
        <dbReference type="ARBA" id="ARBA00023157"/>
    </source>
</evidence>
<dbReference type="GO" id="GO:0030600">
    <property type="term" value="F:feruloyl esterase activity"/>
    <property type="evidence" value="ECO:0007669"/>
    <property type="project" value="UniProtKB-EC"/>
</dbReference>
<name>A0A7W6G853_9SPHN</name>
<dbReference type="GO" id="GO:0046872">
    <property type="term" value="F:metal ion binding"/>
    <property type="evidence" value="ECO:0007669"/>
    <property type="project" value="UniProtKB-KW"/>
</dbReference>
<evidence type="ECO:0000256" key="6">
    <source>
        <dbReference type="ARBA" id="ARBA00022837"/>
    </source>
</evidence>
<organism evidence="9 10">
    <name type="scientific">Novosphingobium sediminicola</name>
    <dbReference type="NCBI Taxonomy" id="563162"/>
    <lineage>
        <taxon>Bacteria</taxon>
        <taxon>Pseudomonadati</taxon>
        <taxon>Pseudomonadota</taxon>
        <taxon>Alphaproteobacteria</taxon>
        <taxon>Sphingomonadales</taxon>
        <taxon>Sphingomonadaceae</taxon>
        <taxon>Novosphingobium</taxon>
    </lineage>
</organism>
<proteinExistence type="inferred from homology"/>
<dbReference type="RefSeq" id="WP_183626141.1">
    <property type="nucleotide sequence ID" value="NZ_JACIDX010000009.1"/>
</dbReference>
<keyword evidence="2" id="KW-0719">Serine esterase</keyword>
<dbReference type="PANTHER" id="PTHR33938">
    <property type="entry name" value="FERULOYL ESTERASE B-RELATED"/>
    <property type="match status" value="1"/>
</dbReference>
<protein>
    <submittedName>
        <fullName evidence="9">Feruloyl esterase</fullName>
        <ecNumber evidence="9">3.1.1.73</ecNumber>
    </submittedName>
</protein>
<keyword evidence="3" id="KW-0479">Metal-binding</keyword>
<keyword evidence="5 9" id="KW-0378">Hydrolase</keyword>
<dbReference type="PANTHER" id="PTHR33938:SF15">
    <property type="entry name" value="FERULOYL ESTERASE B-RELATED"/>
    <property type="match status" value="1"/>
</dbReference>
<dbReference type="EMBL" id="JACIDX010000009">
    <property type="protein sequence ID" value="MBB3955662.1"/>
    <property type="molecule type" value="Genomic_DNA"/>
</dbReference>
<evidence type="ECO:0000313" key="10">
    <source>
        <dbReference type="Proteomes" id="UP000548867"/>
    </source>
</evidence>
<sequence>MRNHLRSPALLAALIFAGSALNSHAAKASTGCADLAHADLSDLVIESARRNMAGPAPLAAMPAGVNMPPAPILPAHCEVIGHTEQRTGRDGQNYAIRFHLRLPDDWNGRFFFQGGGGSDGELGDAIGTMGVAPLALARGYAVLSQDSGHDNTTNFDPKRGGTLAFGFDPLARANYGHASLKKSVTAARKVITAHYGKAPQHSYFVGCSKGGQEGLALVQRYPSLFDGVVVTAPGLSLPRAAIGEAWNTKSFAFSAANGHGPLTPLNIAHGFSDGDFALARRAMLRACDKLDGLADGMILAVGQCTSARVLPAFNAIRCKGGKTNACLTSAQITALQRVNNGPRDSKGHVLYAGFPWDAGWGAADWRMWQLGTADGRIPSLNMLLGAGSLASVFSVPPQAVAPGAESGLAFQMGLDMDKVEERILTRGDDFAASGWEDISARSTDLTGFLGHGGRLMVLHGGSDPVFSIADTLDWYRAMLVRNGDAARRGTRFFAVPGMNHCTGGPATDQYQAFDAMVAWVEQKQAPERLIARAGPASPFPGRERPLCAFPKIARYRGHGDPEKAESFTCS</sequence>
<gene>
    <name evidence="9" type="ORF">GGR38_002618</name>
</gene>
<evidence type="ECO:0000256" key="3">
    <source>
        <dbReference type="ARBA" id="ARBA00022723"/>
    </source>
</evidence>
<dbReference type="InterPro" id="IPR029058">
    <property type="entry name" value="AB_hydrolase_fold"/>
</dbReference>